<evidence type="ECO:0000256" key="4">
    <source>
        <dbReference type="ARBA" id="ARBA00022705"/>
    </source>
</evidence>
<dbReference type="GO" id="GO:0005524">
    <property type="term" value="F:ATP binding"/>
    <property type="evidence" value="ECO:0007669"/>
    <property type="project" value="UniProtKB-KW"/>
</dbReference>
<evidence type="ECO:0000313" key="15">
    <source>
        <dbReference type="EMBL" id="SCB09350.1"/>
    </source>
</evidence>
<dbReference type="Pfam" id="PF01068">
    <property type="entry name" value="DNA_ligase_A_M"/>
    <property type="match status" value="1"/>
</dbReference>
<evidence type="ECO:0000256" key="1">
    <source>
        <dbReference type="ARBA" id="ARBA00012727"/>
    </source>
</evidence>
<keyword evidence="9" id="KW-0460">Magnesium</keyword>
<dbReference type="NCBIfam" id="TIGR04120">
    <property type="entry name" value="DNA_lig_bact"/>
    <property type="match status" value="1"/>
</dbReference>
<evidence type="ECO:0000256" key="12">
    <source>
        <dbReference type="ARBA" id="ARBA00023306"/>
    </source>
</evidence>
<dbReference type="GO" id="GO:0006310">
    <property type="term" value="P:DNA recombination"/>
    <property type="evidence" value="ECO:0007669"/>
    <property type="project" value="UniProtKB-KW"/>
</dbReference>
<dbReference type="GO" id="GO:0006260">
    <property type="term" value="P:DNA replication"/>
    <property type="evidence" value="ECO:0007669"/>
    <property type="project" value="UniProtKB-KW"/>
</dbReference>
<dbReference type="Proteomes" id="UP000199205">
    <property type="component" value="Unassembled WGS sequence"/>
</dbReference>
<dbReference type="AlphaFoldDB" id="A0A1C3U1G5"/>
<feature type="domain" description="ATP-dependent DNA ligase family profile" evidence="14">
    <location>
        <begin position="306"/>
        <end position="436"/>
    </location>
</feature>
<dbReference type="GO" id="GO:0003677">
    <property type="term" value="F:DNA binding"/>
    <property type="evidence" value="ECO:0007669"/>
    <property type="project" value="InterPro"/>
</dbReference>
<dbReference type="PROSITE" id="PS00697">
    <property type="entry name" value="DNA_LIGASE_A1"/>
    <property type="match status" value="1"/>
</dbReference>
<dbReference type="InterPro" id="IPR012340">
    <property type="entry name" value="NA-bd_OB-fold"/>
</dbReference>
<dbReference type="InterPro" id="IPR050191">
    <property type="entry name" value="ATP-dep_DNA_ligase"/>
</dbReference>
<dbReference type="Gene3D" id="3.30.470.30">
    <property type="entry name" value="DNA ligase/mRNA capping enzyme"/>
    <property type="match status" value="1"/>
</dbReference>
<evidence type="ECO:0000256" key="7">
    <source>
        <dbReference type="ARBA" id="ARBA00022763"/>
    </source>
</evidence>
<dbReference type="NCBIfam" id="NF006701">
    <property type="entry name" value="PRK09247.1"/>
    <property type="match status" value="1"/>
</dbReference>
<proteinExistence type="predicted"/>
<gene>
    <name evidence="15" type="ORF">GA0061101_101346</name>
</gene>
<protein>
    <recommendedName>
        <fullName evidence="1">DNA ligase (ATP)</fullName>
        <ecNumber evidence="1">6.5.1.1</ecNumber>
    </recommendedName>
</protein>
<dbReference type="CDD" id="cd07972">
    <property type="entry name" value="OBF_DNA_ligase_Arch_LigB"/>
    <property type="match status" value="1"/>
</dbReference>
<dbReference type="EMBL" id="FMAF01000001">
    <property type="protein sequence ID" value="SCB09350.1"/>
    <property type="molecule type" value="Genomic_DNA"/>
</dbReference>
<keyword evidence="3" id="KW-0132">Cell division</keyword>
<evidence type="ECO:0000256" key="10">
    <source>
        <dbReference type="ARBA" id="ARBA00023172"/>
    </source>
</evidence>
<dbReference type="GO" id="GO:0046872">
    <property type="term" value="F:metal ion binding"/>
    <property type="evidence" value="ECO:0007669"/>
    <property type="project" value="UniProtKB-KW"/>
</dbReference>
<dbReference type="PROSITE" id="PS50160">
    <property type="entry name" value="DNA_LIGASE_A3"/>
    <property type="match status" value="1"/>
</dbReference>
<keyword evidence="11" id="KW-0234">DNA repair</keyword>
<dbReference type="Gene3D" id="1.10.3260.10">
    <property type="entry name" value="DNA ligase, ATP-dependent, N-terminal domain"/>
    <property type="match status" value="1"/>
</dbReference>
<evidence type="ECO:0000259" key="14">
    <source>
        <dbReference type="PROSITE" id="PS50160"/>
    </source>
</evidence>
<evidence type="ECO:0000256" key="5">
    <source>
        <dbReference type="ARBA" id="ARBA00022723"/>
    </source>
</evidence>
<evidence type="ECO:0000256" key="2">
    <source>
        <dbReference type="ARBA" id="ARBA00022598"/>
    </source>
</evidence>
<reference evidence="15 16" key="1">
    <citation type="submission" date="2016-08" db="EMBL/GenBank/DDBJ databases">
        <authorList>
            <person name="Seilhamer J.J."/>
        </authorList>
    </citation>
    <scope>NUCLEOTIDE SEQUENCE [LARGE SCALE GENOMIC DNA]</scope>
    <source>
        <strain evidence="15 16">P1-7</strain>
    </source>
</reference>
<sequence>MKAFADLLDRLVLTPSRNGKLKLLTDYFRDTPDPDRGYGLAAIAGTLEVRNVKPAMLRELVLERMDDVLFRYSYDYVGDLAETISLVWDKESDIVRPAGEQPRLGEVVRGMNALGRTEVRSFVRDLLNRLDTSGRFAFLKLATGALRIGVSARLAKQALAELSGKDVTEIETLWHGLQPPYESLFRWLEGRAERPVLATPAIFHSVMLANPVEPGDLDGLDPKDFAAEWKWDGIRVQLSRAGSTSKLYSRSGDDISGAFPDIVDAMSFEGVMDGELLIGGTVRSNNPTRSFSDLQQRLNRKTVTPKMLEEYPAFIRAYDLLFDGEEDVRGRGFLDRRERLAEIVEAAPHDRFDLSPLVEFTSWEELEWLRASPPDPVIEGVMIKRRDSAYLAGRAKGPWFKWKRDPYNVDTVLMYAQRGHGKRSSYYSDFTFGVWSMTPEGEQLVPVGKAYFGFTDAELEVLDKFVRNNTVDRFGPVRAVRADRDFGFVLEVAFEGINRSTRHKSGVAMRFPRIARLRPDKPPYEADRLESLIALIDAKAPAVDE</sequence>
<dbReference type="OrthoDB" id="9767858at2"/>
<evidence type="ECO:0000256" key="11">
    <source>
        <dbReference type="ARBA" id="ARBA00023204"/>
    </source>
</evidence>
<keyword evidence="4" id="KW-0235">DNA replication</keyword>
<dbReference type="InterPro" id="IPR016059">
    <property type="entry name" value="DNA_ligase_ATP-dep_CS"/>
</dbReference>
<dbReference type="InterPro" id="IPR012310">
    <property type="entry name" value="DNA_ligase_ATP-dep_cent"/>
</dbReference>
<organism evidence="15 16">
    <name type="scientific">Rhizobium lusitanum</name>
    <dbReference type="NCBI Taxonomy" id="293958"/>
    <lineage>
        <taxon>Bacteria</taxon>
        <taxon>Pseudomonadati</taxon>
        <taxon>Pseudomonadota</taxon>
        <taxon>Alphaproteobacteria</taxon>
        <taxon>Hyphomicrobiales</taxon>
        <taxon>Rhizobiaceae</taxon>
        <taxon>Rhizobium/Agrobacterium group</taxon>
        <taxon>Rhizobium</taxon>
    </lineage>
</organism>
<dbReference type="InterPro" id="IPR012308">
    <property type="entry name" value="DNA_ligase_ATP-dep_N"/>
</dbReference>
<keyword evidence="2 15" id="KW-0436">Ligase</keyword>
<evidence type="ECO:0000256" key="6">
    <source>
        <dbReference type="ARBA" id="ARBA00022741"/>
    </source>
</evidence>
<keyword evidence="7" id="KW-0227">DNA damage</keyword>
<dbReference type="Pfam" id="PF04679">
    <property type="entry name" value="DNA_ligase_A_C"/>
    <property type="match status" value="1"/>
</dbReference>
<dbReference type="PANTHER" id="PTHR45674:SF13">
    <property type="entry name" value="DNA LIGASE-RELATED"/>
    <property type="match status" value="1"/>
</dbReference>
<dbReference type="FunFam" id="2.40.50.140:FF:000228">
    <property type="entry name" value="ATP-dependent DNA ligase"/>
    <property type="match status" value="1"/>
</dbReference>
<keyword evidence="8" id="KW-0067">ATP-binding</keyword>
<dbReference type="Gene3D" id="2.40.50.140">
    <property type="entry name" value="Nucleic acid-binding proteins"/>
    <property type="match status" value="1"/>
</dbReference>
<keyword evidence="5" id="KW-0479">Metal-binding</keyword>
<dbReference type="SUPFAM" id="SSF56091">
    <property type="entry name" value="DNA ligase/mRNA capping enzyme, catalytic domain"/>
    <property type="match status" value="1"/>
</dbReference>
<dbReference type="InterPro" id="IPR012309">
    <property type="entry name" value="DNA_ligase_ATP-dep_C"/>
</dbReference>
<dbReference type="CDD" id="cd07897">
    <property type="entry name" value="Adenylation_DNA_ligase_Bac1"/>
    <property type="match status" value="1"/>
</dbReference>
<dbReference type="SUPFAM" id="SSF50249">
    <property type="entry name" value="Nucleic acid-binding proteins"/>
    <property type="match status" value="1"/>
</dbReference>
<evidence type="ECO:0000313" key="16">
    <source>
        <dbReference type="Proteomes" id="UP000199205"/>
    </source>
</evidence>
<dbReference type="EC" id="6.5.1.1" evidence="1"/>
<evidence type="ECO:0000256" key="9">
    <source>
        <dbReference type="ARBA" id="ARBA00022842"/>
    </source>
</evidence>
<comment type="catalytic activity">
    <reaction evidence="13">
        <text>ATP + (deoxyribonucleotide)n-3'-hydroxyl + 5'-phospho-(deoxyribonucleotide)m = (deoxyribonucleotide)n+m + AMP + diphosphate.</text>
        <dbReference type="EC" id="6.5.1.1"/>
    </reaction>
</comment>
<keyword evidence="10" id="KW-0233">DNA recombination</keyword>
<dbReference type="GO" id="GO:0006281">
    <property type="term" value="P:DNA repair"/>
    <property type="evidence" value="ECO:0007669"/>
    <property type="project" value="UniProtKB-KW"/>
</dbReference>
<keyword evidence="6" id="KW-0547">Nucleotide-binding</keyword>
<keyword evidence="12" id="KW-0131">Cell cycle</keyword>
<accession>A0A1C3U1G5</accession>
<evidence type="ECO:0000256" key="3">
    <source>
        <dbReference type="ARBA" id="ARBA00022618"/>
    </source>
</evidence>
<evidence type="ECO:0000256" key="13">
    <source>
        <dbReference type="ARBA" id="ARBA00034003"/>
    </source>
</evidence>
<dbReference type="RefSeq" id="WP_092572895.1">
    <property type="nucleotide sequence ID" value="NZ_FMAF01000001.1"/>
</dbReference>
<dbReference type="InterPro" id="IPR036599">
    <property type="entry name" value="DNA_ligase_N_sf"/>
</dbReference>
<dbReference type="InterPro" id="IPR026333">
    <property type="entry name" value="ATP_dep_DNA_lig_pp_1105_fam"/>
</dbReference>
<dbReference type="Pfam" id="PF04675">
    <property type="entry name" value="DNA_ligase_A_N"/>
    <property type="match status" value="1"/>
</dbReference>
<dbReference type="GO" id="GO:0003910">
    <property type="term" value="F:DNA ligase (ATP) activity"/>
    <property type="evidence" value="ECO:0007669"/>
    <property type="project" value="UniProtKB-EC"/>
</dbReference>
<evidence type="ECO:0000256" key="8">
    <source>
        <dbReference type="ARBA" id="ARBA00022840"/>
    </source>
</evidence>
<dbReference type="PANTHER" id="PTHR45674">
    <property type="entry name" value="DNA LIGASE 1/3 FAMILY MEMBER"/>
    <property type="match status" value="1"/>
</dbReference>
<name>A0A1C3U1G5_9HYPH</name>
<dbReference type="GO" id="GO:0051301">
    <property type="term" value="P:cell division"/>
    <property type="evidence" value="ECO:0007669"/>
    <property type="project" value="UniProtKB-KW"/>
</dbReference>